<organism evidence="1 2">
    <name type="scientific">Myxococcus stipitatus (strain DSM 14675 / JCM 12634 / Mx s8)</name>
    <dbReference type="NCBI Taxonomy" id="1278073"/>
    <lineage>
        <taxon>Bacteria</taxon>
        <taxon>Pseudomonadati</taxon>
        <taxon>Myxococcota</taxon>
        <taxon>Myxococcia</taxon>
        <taxon>Myxococcales</taxon>
        <taxon>Cystobacterineae</taxon>
        <taxon>Myxococcaceae</taxon>
        <taxon>Myxococcus</taxon>
    </lineage>
</organism>
<protein>
    <recommendedName>
        <fullName evidence="3">Lipoprotein</fullName>
    </recommendedName>
</protein>
<dbReference type="AlphaFoldDB" id="L7UA48"/>
<dbReference type="STRING" id="1278073.MYSTI_02010"/>
<dbReference type="KEGG" id="msd:MYSTI_02010"/>
<dbReference type="EMBL" id="CP004025">
    <property type="protein sequence ID" value="AGC43339.1"/>
    <property type="molecule type" value="Genomic_DNA"/>
</dbReference>
<dbReference type="Pfam" id="PF11617">
    <property type="entry name" value="Cu-binding_MopE"/>
    <property type="match status" value="2"/>
</dbReference>
<dbReference type="RefSeq" id="WP_015347601.1">
    <property type="nucleotide sequence ID" value="NC_020126.1"/>
</dbReference>
<dbReference type="PROSITE" id="PS51257">
    <property type="entry name" value="PROKAR_LIPOPROTEIN"/>
    <property type="match status" value="1"/>
</dbReference>
<proteinExistence type="predicted"/>
<evidence type="ECO:0000313" key="1">
    <source>
        <dbReference type="EMBL" id="AGC43339.1"/>
    </source>
</evidence>
<dbReference type="Proteomes" id="UP000011131">
    <property type="component" value="Chromosome"/>
</dbReference>
<reference evidence="1 2" key="1">
    <citation type="journal article" date="2013" name="Genome Announc.">
        <title>Complete genome sequence of Myxococcus stipitatus strain DSM 14675, a fruiting myxobacterium.</title>
        <authorList>
            <person name="Huntley S."/>
            <person name="Kneip S."/>
            <person name="Treuner-Lange A."/>
            <person name="Sogaard-Andersen L."/>
        </authorList>
    </citation>
    <scope>NUCLEOTIDE SEQUENCE [LARGE SCALE GENOMIC DNA]</scope>
    <source>
        <strain evidence="2">DSM 14675 / JCM 12634 / Mx s8</strain>
    </source>
</reference>
<dbReference type="PATRIC" id="fig|1278073.3.peg.2047"/>
<accession>L7UA48</accession>
<keyword evidence="2" id="KW-1185">Reference proteome</keyword>
<name>L7UA48_MYXSD</name>
<evidence type="ECO:0008006" key="3">
    <source>
        <dbReference type="Google" id="ProtNLM"/>
    </source>
</evidence>
<dbReference type="HOGENOM" id="CLU_027067_0_0_7"/>
<sequence>MKRLDRGFVAAVLLLAGCSVPSPDSVMDERQLYLFIEYPDTYKVGCIQVMGPSGQGTAVVLETISDLESMTPPLTLTLMRRPDWRGGVKLLITAHEQTCAGNVVAKGEAEYRGASRFPARDVSLAIHDADGDGYMADSPGLEFRGTDCNDNAAARSPGLPEVCDKLDNNCNGVVNEGLTTLYLDRDGDGEGTQQEAEAAVVCGRAASRPGYVTNSLDCEDGDPTVGNAGIEICDAIDNDCDGAVDEGLSCGGTLKEVTDYHLKNPSGGSVWRTVVSAPSGYPVWIAGEGGRLMVRKARGMKFENFSYGVEAGTTQPLGRILPEGSLPDGSPPATGKYCSDGNVDWNTAWVDSEGWVYLGGSNGQLAIHDGQECRYQKTMPQRQGVVGLVGFETGPTTTLNLVTADGALYYWRDWEWTAGKDAIQSTNGRVSSVSFTGLIAASAEAGDLLMSTTRREGGGQTGVVRYHKFQSVWVQQSLGPEAIQGAMNAVGGSSEGPACAVGDSGGVWTRVSEDLWRRVPPPLGVTADFSGVVKSPRDDFYIVDKSPEGQLRRLTKHNTWATHPRLPEAAAPLYGISMTGAGEFWIVGRGRVFHYPEP</sequence>
<evidence type="ECO:0000313" key="2">
    <source>
        <dbReference type="Proteomes" id="UP000011131"/>
    </source>
</evidence>
<dbReference type="InterPro" id="IPR021655">
    <property type="entry name" value="Put_metal-bd"/>
</dbReference>
<gene>
    <name evidence="1" type="ordered locus">MYSTI_02010</name>
</gene>
<dbReference type="eggNOG" id="COG3292">
    <property type="taxonomic scope" value="Bacteria"/>
</dbReference>